<dbReference type="Proteomes" id="UP001432202">
    <property type="component" value="Chromosome"/>
</dbReference>
<name>A0AAX4L3J5_9CREN</name>
<evidence type="ECO:0000256" key="9">
    <source>
        <dbReference type="RuleBase" id="RU363032"/>
    </source>
</evidence>
<dbReference type="GO" id="GO:0055085">
    <property type="term" value="P:transmembrane transport"/>
    <property type="evidence" value="ECO:0007669"/>
    <property type="project" value="InterPro"/>
</dbReference>
<dbReference type="InterPro" id="IPR050901">
    <property type="entry name" value="BP-dep_ABC_trans_perm"/>
</dbReference>
<keyword evidence="7 9" id="KW-1133">Transmembrane helix</keyword>
<evidence type="ECO:0000313" key="11">
    <source>
        <dbReference type="EMBL" id="WWQ61724.1"/>
    </source>
</evidence>
<feature type="transmembrane region" description="Helical" evidence="9">
    <location>
        <begin position="9"/>
        <end position="32"/>
    </location>
</feature>
<dbReference type="EMBL" id="CP146016">
    <property type="protein sequence ID" value="WWQ61724.1"/>
    <property type="molecule type" value="Genomic_DNA"/>
</dbReference>
<organism evidence="11 12">
    <name type="scientific">Sulfolobus tengchongensis</name>
    <dbReference type="NCBI Taxonomy" id="207809"/>
    <lineage>
        <taxon>Archaea</taxon>
        <taxon>Thermoproteota</taxon>
        <taxon>Thermoprotei</taxon>
        <taxon>Sulfolobales</taxon>
        <taxon>Sulfolobaceae</taxon>
        <taxon>Sulfolobus</taxon>
    </lineage>
</organism>
<feature type="transmembrane region" description="Helical" evidence="9">
    <location>
        <begin position="512"/>
        <end position="533"/>
    </location>
</feature>
<feature type="domain" description="ABC transmembrane type-1" evidence="10">
    <location>
        <begin position="339"/>
        <end position="533"/>
    </location>
</feature>
<dbReference type="GO" id="GO:0005886">
    <property type="term" value="C:plasma membrane"/>
    <property type="evidence" value="ECO:0007669"/>
    <property type="project" value="UniProtKB-SubCell"/>
</dbReference>
<sequence>MRVKYSIPYLIYIVIFGLVPLFLTFVIVGLNLSSALKSAFAVTSPLEIIYNTFYFALFTAIVSTILGLILAITIDMYPKKYLILLVLLPFTIPFTSSALIWVISFYGGYGWFTYLMGINYDPLYFSKTALLAVSLVSAWSSVPLAFLLILASLRSIPNEVKESAQIDGLTASQYYSSVAFPYALKGILLSFLITFVLSMGNFDLPYVMTQGGPGFSTTTLPLMVYFMMFQYDNFSGGALFASILALIASIPAIGVALLVKRRGFRFSLLSIKIPDKIYKPLMLVATIIIIIFLDFPVYWMILVAIRPNSLDFVKPPILVPKSIDLSYLISSLQASVPYMISSLIVALIVGFLTILLSSLGAYEGARKFWFWLLILSIYIYALPSTSYVIPIYLMISDVHLINTWLGLALPSAIFTVTFAFWTMFSFYIDFPKVYEEAAEIDGMKNRIIRLILPLSRPFLIASFIISFIFSWHLLFYPLVLSETPYRMNFPPSGSETITIFALNAISQGSVNWALLASSALVASLPVIVISYIAQDYMLKGLYGGGVKGV</sequence>
<comment type="similarity">
    <text evidence="2">Belongs to the binding-protein-dependent transport system permease family. MalFG subfamily.</text>
</comment>
<comment type="subcellular location">
    <subcellularLocation>
        <location evidence="1 9">Cell membrane</location>
        <topology evidence="1 9">Multi-pass membrane protein</topology>
    </subcellularLocation>
</comment>
<feature type="transmembrane region" description="Helical" evidence="9">
    <location>
        <begin position="407"/>
        <end position="428"/>
    </location>
</feature>
<dbReference type="PANTHER" id="PTHR32243:SF50">
    <property type="entry name" value="MALTOSE_MALTODEXTRIN TRANSPORT SYSTEM PERMEASE PROTEIN MALG"/>
    <property type="match status" value="1"/>
</dbReference>
<dbReference type="CDD" id="cd06261">
    <property type="entry name" value="TM_PBP2"/>
    <property type="match status" value="2"/>
</dbReference>
<keyword evidence="4" id="KW-1003">Cell membrane</keyword>
<feature type="transmembrane region" description="Helical" evidence="9">
    <location>
        <begin position="368"/>
        <end position="395"/>
    </location>
</feature>
<protein>
    <submittedName>
        <fullName evidence="11">ABC transporter permease subunit</fullName>
    </submittedName>
</protein>
<feature type="transmembrane region" description="Helical" evidence="9">
    <location>
        <begin position="174"/>
        <end position="197"/>
    </location>
</feature>
<dbReference type="InterPro" id="IPR035906">
    <property type="entry name" value="MetI-like_sf"/>
</dbReference>
<dbReference type="AlphaFoldDB" id="A0AAX4L3J5"/>
<feature type="transmembrane region" description="Helical" evidence="9">
    <location>
        <begin position="129"/>
        <end position="153"/>
    </location>
</feature>
<feature type="domain" description="ABC transmembrane type-1" evidence="10">
    <location>
        <begin position="49"/>
        <end position="259"/>
    </location>
</feature>
<keyword evidence="5" id="KW-0762">Sugar transport</keyword>
<reference evidence="11 12" key="1">
    <citation type="submission" date="2024-02" db="EMBL/GenBank/DDBJ databases">
        <title>STSV induces naive adaptation in Sulfolobus.</title>
        <authorList>
            <person name="Xiang X."/>
            <person name="Song M."/>
        </authorList>
    </citation>
    <scope>NUCLEOTIDE SEQUENCE [LARGE SCALE GENOMIC DNA]</scope>
    <source>
        <strain evidence="11 12">RT2</strain>
    </source>
</reference>
<feature type="transmembrane region" description="Helical" evidence="9">
    <location>
        <begin position="280"/>
        <end position="305"/>
    </location>
</feature>
<keyword evidence="8 9" id="KW-0472">Membrane</keyword>
<evidence type="ECO:0000256" key="3">
    <source>
        <dbReference type="ARBA" id="ARBA00022448"/>
    </source>
</evidence>
<evidence type="ECO:0000256" key="7">
    <source>
        <dbReference type="ARBA" id="ARBA00022989"/>
    </source>
</evidence>
<gene>
    <name evidence="11" type="ORF">V6M85_06550</name>
</gene>
<evidence type="ECO:0000256" key="4">
    <source>
        <dbReference type="ARBA" id="ARBA00022475"/>
    </source>
</evidence>
<feature type="transmembrane region" description="Helical" evidence="9">
    <location>
        <begin position="52"/>
        <end position="74"/>
    </location>
</feature>
<keyword evidence="6 9" id="KW-0812">Transmembrane</keyword>
<evidence type="ECO:0000256" key="8">
    <source>
        <dbReference type="ARBA" id="ARBA00023136"/>
    </source>
</evidence>
<proteinExistence type="inferred from homology"/>
<feature type="transmembrane region" description="Helical" evidence="9">
    <location>
        <begin position="458"/>
        <end position="479"/>
    </location>
</feature>
<dbReference type="SUPFAM" id="SSF161098">
    <property type="entry name" value="MetI-like"/>
    <property type="match status" value="2"/>
</dbReference>
<dbReference type="GeneID" id="89336412"/>
<evidence type="ECO:0000256" key="2">
    <source>
        <dbReference type="ARBA" id="ARBA00009047"/>
    </source>
</evidence>
<evidence type="ECO:0000259" key="10">
    <source>
        <dbReference type="PROSITE" id="PS50928"/>
    </source>
</evidence>
<feature type="transmembrane region" description="Helical" evidence="9">
    <location>
        <begin position="336"/>
        <end position="356"/>
    </location>
</feature>
<feature type="transmembrane region" description="Helical" evidence="9">
    <location>
        <begin position="237"/>
        <end position="259"/>
    </location>
</feature>
<dbReference type="Gene3D" id="1.10.3720.10">
    <property type="entry name" value="MetI-like"/>
    <property type="match status" value="2"/>
</dbReference>
<evidence type="ECO:0000256" key="1">
    <source>
        <dbReference type="ARBA" id="ARBA00004651"/>
    </source>
</evidence>
<keyword evidence="12" id="KW-1185">Reference proteome</keyword>
<dbReference type="PROSITE" id="PS50928">
    <property type="entry name" value="ABC_TM1"/>
    <property type="match status" value="2"/>
</dbReference>
<feature type="transmembrane region" description="Helical" evidence="9">
    <location>
        <begin position="81"/>
        <end position="109"/>
    </location>
</feature>
<evidence type="ECO:0000313" key="12">
    <source>
        <dbReference type="Proteomes" id="UP001432202"/>
    </source>
</evidence>
<dbReference type="Pfam" id="PF00528">
    <property type="entry name" value="BPD_transp_1"/>
    <property type="match status" value="1"/>
</dbReference>
<keyword evidence="3 9" id="KW-0813">Transport</keyword>
<evidence type="ECO:0000256" key="6">
    <source>
        <dbReference type="ARBA" id="ARBA00022692"/>
    </source>
</evidence>
<dbReference type="RefSeq" id="WP_338604494.1">
    <property type="nucleotide sequence ID" value="NZ_CP146016.1"/>
</dbReference>
<dbReference type="InterPro" id="IPR000515">
    <property type="entry name" value="MetI-like"/>
</dbReference>
<evidence type="ECO:0000256" key="5">
    <source>
        <dbReference type="ARBA" id="ARBA00022597"/>
    </source>
</evidence>
<accession>A0AAX4L3J5</accession>
<dbReference type="PANTHER" id="PTHR32243">
    <property type="entry name" value="MALTOSE TRANSPORT SYSTEM PERMEASE-RELATED"/>
    <property type="match status" value="1"/>
</dbReference>